<proteinExistence type="predicted"/>
<protein>
    <submittedName>
        <fullName evidence="1">Uncharacterized protein</fullName>
    </submittedName>
</protein>
<evidence type="ECO:0000313" key="2">
    <source>
        <dbReference type="EMBL" id="VDC87136.1"/>
    </source>
</evidence>
<sequence>MQSESIPLRFCVKSSPRLFYNRGFLRHHRNSEVPSFYCAYLCSMSENSNSVNVTAGSCECDRWRVRHSSSSKSSVASMENRRLLTFAKFAGKHRQILNSFDRQNPRLLENLSESKAPG</sequence>
<reference evidence="2" key="1">
    <citation type="submission" date="2018-11" db="EMBL/GenBank/DDBJ databases">
        <authorList>
            <consortium name="Genoscope - CEA"/>
            <person name="William W."/>
        </authorList>
    </citation>
    <scope>NUCLEOTIDE SEQUENCE</scope>
</reference>
<gene>
    <name evidence="2" type="ORF">BRAA02T06167Z</name>
    <name evidence="1" type="ORF">BRAPAZ1V2_A02P15890.2</name>
</gene>
<dbReference type="EMBL" id="LR031573">
    <property type="protein sequence ID" value="VDC87136.1"/>
    <property type="molecule type" value="Genomic_DNA"/>
</dbReference>
<dbReference type="AlphaFoldDB" id="A0A3P6A194"/>
<organism evidence="2">
    <name type="scientific">Brassica campestris</name>
    <name type="common">Field mustard</name>
    <dbReference type="NCBI Taxonomy" id="3711"/>
    <lineage>
        <taxon>Eukaryota</taxon>
        <taxon>Viridiplantae</taxon>
        <taxon>Streptophyta</taxon>
        <taxon>Embryophyta</taxon>
        <taxon>Tracheophyta</taxon>
        <taxon>Spermatophyta</taxon>
        <taxon>Magnoliopsida</taxon>
        <taxon>eudicotyledons</taxon>
        <taxon>Gunneridae</taxon>
        <taxon>Pentapetalae</taxon>
        <taxon>rosids</taxon>
        <taxon>malvids</taxon>
        <taxon>Brassicales</taxon>
        <taxon>Brassicaceae</taxon>
        <taxon>Brassiceae</taxon>
        <taxon>Brassica</taxon>
    </lineage>
</organism>
<dbReference type="Gramene" id="A02p15890.2_BraZ1">
    <property type="protein sequence ID" value="A02p15890.2_BraZ1.CDS"/>
    <property type="gene ID" value="A02g15890.2_BraZ1"/>
</dbReference>
<accession>A0A3P6A194</accession>
<dbReference type="Proteomes" id="UP000694005">
    <property type="component" value="Chromosome A02"/>
</dbReference>
<dbReference type="EMBL" id="LS974618">
    <property type="protein sequence ID" value="CAG7892637.1"/>
    <property type="molecule type" value="Genomic_DNA"/>
</dbReference>
<evidence type="ECO:0000313" key="1">
    <source>
        <dbReference type="EMBL" id="CAG7892637.1"/>
    </source>
</evidence>
<name>A0A3P6A194_BRACM</name>